<protein>
    <submittedName>
        <fullName evidence="2">Uncharacterized protein</fullName>
    </submittedName>
</protein>
<organism evidence="2 3">
    <name type="scientific">Helicovermis profundi</name>
    <dbReference type="NCBI Taxonomy" id="3065157"/>
    <lineage>
        <taxon>Bacteria</taxon>
        <taxon>Bacillati</taxon>
        <taxon>Bacillota</taxon>
        <taxon>Clostridia</taxon>
        <taxon>Helicovermis</taxon>
    </lineage>
</organism>
<dbReference type="AlphaFoldDB" id="A0AAU9E3C2"/>
<evidence type="ECO:0000313" key="2">
    <source>
        <dbReference type="EMBL" id="BEP29021.1"/>
    </source>
</evidence>
<keyword evidence="3" id="KW-1185">Reference proteome</keyword>
<feature type="coiled-coil region" evidence="1">
    <location>
        <begin position="136"/>
        <end position="226"/>
    </location>
</feature>
<proteinExistence type="predicted"/>
<evidence type="ECO:0000313" key="3">
    <source>
        <dbReference type="Proteomes" id="UP001321786"/>
    </source>
</evidence>
<name>A0AAU9E3C2_9FIRM</name>
<feature type="coiled-coil region" evidence="1">
    <location>
        <begin position="355"/>
        <end position="402"/>
    </location>
</feature>
<keyword evidence="1" id="KW-0175">Coiled coil</keyword>
<evidence type="ECO:0000256" key="1">
    <source>
        <dbReference type="SAM" id="Coils"/>
    </source>
</evidence>
<sequence>MNIKYKISLLIYILFSISLVNSYALTPPKVNTLEDKYLIIGEYIIYLDQLNQDIYDAAFLTIKDNQNIYYKSEFANGEWFKIDEGNSLSDIVISSNTNSISSKYIDNNFKFSVQIDKSGNVIKFNEGNFISIDKKILDLENNVKNKELNLAKLKDGKGADGIIPEINDLKNEINLLKASINEADLNKIKLDKLKEKIAVAKANNDYSMLEELLNDANIEDEDLLKEKINKNTNDLLTLNKLKKSFEKNGLAKLTTSINLEIESKKEVLTSDLTKMIVLLSKKLENKLLSKKNRALINDEIMSSKITLEKVTENKVDDLYFDIAIYDKDTLIDAITKTFSALIENLQKNVLSLKDANRINKSLLELNENVSKMYEEVPITRNLEDLKKSKNALKEIAIKLKNVLVEELSNKKLDSETVAYIKNNLEKIDIIIFKVDVNETELKKVDLTNLNKLLLSNIITKTSINNDIKLKKTNLPLLEKSFLLKRKASLNNILDELSNVKTIDLNFKTPSNNRVILIKDITSIKKILSEVSESENLIKTDVNFLDEHLILLEKILTEIKKDKSNENIFDLSEMNKQILTESVDEIFDSLTTKLKNPDVSIEEAQIINRNLSLLDSNVVELYSKNNNLVDSNLKGKNNKILDDIILQLKALIEDNVKNGELYNEEINIENKTIVELDNISYMINSDKINTKKLDLLCLEKLIMLDVIAKTKNLVNNELNDSNINVLETEKIYEKVKLIDEISDQLNALLIPKIDLNILTKKKEILNKTISYIAELLKGELNNSVLPKKTVVSLSDTLELVNNILYELSSDKNAEKQSNLVKVKENIVRVSNDIENSILSIDLTNKNINFVDLSKEKFNELNSFINLDKKVVNSKSSEKILKSNYEFALNELQVQRDSLELVVLNFNNEINSNTSIINSTQNQISKILDQIVNNIKNEKDINNSNVDLSQSVNNFKNTVILRMKLLENSNNLKQTISNLIEDVNKINKQNLENENKDFYKLLLNMNTAVNKNYNIYLNDLIFKRNLLLREYKSDKKINIDYNISILTEEIKKLDLEISKISNYEFLRNPYILNKNVFLAESKSYLDIINDLQNKKVININFKSANKEEYKTLVDSMNELTQYLFLLKDSLDK</sequence>
<dbReference type="RefSeq" id="WP_338537315.1">
    <property type="nucleotide sequence ID" value="NZ_AP028654.1"/>
</dbReference>
<reference evidence="2 3" key="1">
    <citation type="submission" date="2023-08" db="EMBL/GenBank/DDBJ databases">
        <title>Helicovermis profunda gen. nov., sp. nov., a novel mesophilic, fermentative bacterium within the Bacillota from a deep-sea hydrothermal vent chimney.</title>
        <authorList>
            <person name="Miyazaki U."/>
            <person name="Mizutani D."/>
            <person name="Hashimoto Y."/>
            <person name="Tame A."/>
            <person name="Sawayama S."/>
            <person name="Miyazaki J."/>
            <person name="Takai K."/>
            <person name="Nakagawa S."/>
        </authorList>
    </citation>
    <scope>NUCLEOTIDE SEQUENCE [LARGE SCALE GENOMIC DNA]</scope>
    <source>
        <strain evidence="2 3">S502</strain>
    </source>
</reference>
<dbReference type="EMBL" id="AP028654">
    <property type="protein sequence ID" value="BEP29021.1"/>
    <property type="molecule type" value="Genomic_DNA"/>
</dbReference>
<dbReference type="Proteomes" id="UP001321786">
    <property type="component" value="Chromosome"/>
</dbReference>
<dbReference type="KEGG" id="hprf:HLPR_13520"/>
<gene>
    <name evidence="2" type="ORF">HLPR_13520</name>
</gene>
<feature type="coiled-coil region" evidence="1">
    <location>
        <begin position="960"/>
        <end position="994"/>
    </location>
</feature>
<accession>A0AAU9E3C2</accession>